<evidence type="ECO:0000256" key="3">
    <source>
        <dbReference type="ARBA" id="ARBA00008741"/>
    </source>
</evidence>
<comment type="caution">
    <text evidence="13">The sequence shown here is derived from an EMBL/GenBank/DDBJ whole genome shotgun (WGS) entry which is preliminary data.</text>
</comment>
<organism evidence="13 14">
    <name type="scientific">Kaistia dalseonensis</name>
    <dbReference type="NCBI Taxonomy" id="410840"/>
    <lineage>
        <taxon>Bacteria</taxon>
        <taxon>Pseudomonadati</taxon>
        <taxon>Pseudomonadota</taxon>
        <taxon>Alphaproteobacteria</taxon>
        <taxon>Hyphomicrobiales</taxon>
        <taxon>Kaistiaceae</taxon>
        <taxon>Kaistia</taxon>
    </lineage>
</organism>
<evidence type="ECO:0000256" key="12">
    <source>
        <dbReference type="RuleBase" id="RU363101"/>
    </source>
</evidence>
<evidence type="ECO:0000256" key="5">
    <source>
        <dbReference type="ARBA" id="ARBA00022448"/>
    </source>
</evidence>
<keyword evidence="10 12" id="KW-1133">Transmembrane helix</keyword>
<comment type="subcellular location">
    <subcellularLocation>
        <location evidence="2 12">Cell inner membrane</location>
        <topology evidence="2 12">Single-pass membrane protein</topology>
    </subcellularLocation>
</comment>
<dbReference type="InterPro" id="IPR007078">
    <property type="entry name" value="Haem_export_protD_CcmD"/>
</dbReference>
<evidence type="ECO:0000256" key="8">
    <source>
        <dbReference type="ARBA" id="ARBA00022692"/>
    </source>
</evidence>
<keyword evidence="8 12" id="KW-0812">Transmembrane</keyword>
<keyword evidence="11 12" id="KW-0472">Membrane</keyword>
<accession>A0ABU0H519</accession>
<dbReference type="Pfam" id="PF04995">
    <property type="entry name" value="CcmD"/>
    <property type="match status" value="1"/>
</dbReference>
<evidence type="ECO:0000256" key="7">
    <source>
        <dbReference type="ARBA" id="ARBA00022519"/>
    </source>
</evidence>
<keyword evidence="14" id="KW-1185">Reference proteome</keyword>
<keyword evidence="6 12" id="KW-1003">Cell membrane</keyword>
<reference evidence="13 14" key="1">
    <citation type="submission" date="2023-07" db="EMBL/GenBank/DDBJ databases">
        <title>Genomic Encyclopedia of Type Strains, Phase IV (KMG-IV): sequencing the most valuable type-strain genomes for metagenomic binning, comparative biology and taxonomic classification.</title>
        <authorList>
            <person name="Goeker M."/>
        </authorList>
    </citation>
    <scope>NUCLEOTIDE SEQUENCE [LARGE SCALE GENOMIC DNA]</scope>
    <source>
        <strain evidence="13 14">B6-8</strain>
    </source>
</reference>
<dbReference type="Proteomes" id="UP001241603">
    <property type="component" value="Unassembled WGS sequence"/>
</dbReference>
<evidence type="ECO:0000256" key="9">
    <source>
        <dbReference type="ARBA" id="ARBA00022748"/>
    </source>
</evidence>
<evidence type="ECO:0000256" key="2">
    <source>
        <dbReference type="ARBA" id="ARBA00004377"/>
    </source>
</evidence>
<sequence length="60" mass="6642">MIDLGTHAGFILAAYGLTVLIVLGLVAWILLDGRAQRRRLRDLEARGVRRRSAARGGRSR</sequence>
<evidence type="ECO:0000256" key="4">
    <source>
        <dbReference type="ARBA" id="ARBA00016461"/>
    </source>
</evidence>
<keyword evidence="7 12" id="KW-0997">Cell inner membrane</keyword>
<protein>
    <recommendedName>
        <fullName evidence="4 12">Heme exporter protein D</fullName>
    </recommendedName>
</protein>
<comment type="function">
    <text evidence="1 12">Required for the export of heme to the periplasm for the biogenesis of c-type cytochromes.</text>
</comment>
<keyword evidence="9 12" id="KW-0201">Cytochrome c-type biogenesis</keyword>
<keyword evidence="5 12" id="KW-0813">Transport</keyword>
<evidence type="ECO:0000313" key="13">
    <source>
        <dbReference type="EMBL" id="MDQ0437403.1"/>
    </source>
</evidence>
<feature type="transmembrane region" description="Helical" evidence="12">
    <location>
        <begin position="12"/>
        <end position="31"/>
    </location>
</feature>
<evidence type="ECO:0000313" key="14">
    <source>
        <dbReference type="Proteomes" id="UP001241603"/>
    </source>
</evidence>
<comment type="similarity">
    <text evidence="3 12">Belongs to the CcmD/CycX/HelD family.</text>
</comment>
<evidence type="ECO:0000256" key="11">
    <source>
        <dbReference type="ARBA" id="ARBA00023136"/>
    </source>
</evidence>
<dbReference type="EMBL" id="JAUSVO010000002">
    <property type="protein sequence ID" value="MDQ0437403.1"/>
    <property type="molecule type" value="Genomic_DNA"/>
</dbReference>
<dbReference type="NCBIfam" id="TIGR03141">
    <property type="entry name" value="cytochro_ccmD"/>
    <property type="match status" value="1"/>
</dbReference>
<proteinExistence type="inferred from homology"/>
<dbReference type="RefSeq" id="WP_370877113.1">
    <property type="nucleotide sequence ID" value="NZ_JAPKNG010000002.1"/>
</dbReference>
<evidence type="ECO:0000256" key="1">
    <source>
        <dbReference type="ARBA" id="ARBA00002442"/>
    </source>
</evidence>
<name>A0ABU0H519_9HYPH</name>
<evidence type="ECO:0000256" key="10">
    <source>
        <dbReference type="ARBA" id="ARBA00022989"/>
    </source>
</evidence>
<gene>
    <name evidence="13" type="ORF">QO014_001788</name>
</gene>
<evidence type="ECO:0000256" key="6">
    <source>
        <dbReference type="ARBA" id="ARBA00022475"/>
    </source>
</evidence>